<dbReference type="InterPro" id="IPR021027">
    <property type="entry name" value="Transposase_put_HTH"/>
</dbReference>
<evidence type="ECO:0000313" key="2">
    <source>
        <dbReference type="EMBL" id="NOU62139.1"/>
    </source>
</evidence>
<evidence type="ECO:0000259" key="1">
    <source>
        <dbReference type="Pfam" id="PF12323"/>
    </source>
</evidence>
<dbReference type="EMBL" id="RZNH01000053">
    <property type="protein sequence ID" value="NOU62139.1"/>
    <property type="molecule type" value="Genomic_DNA"/>
</dbReference>
<protein>
    <recommendedName>
        <fullName evidence="1">Transposase putative helix-turn-helix domain-containing protein</fullName>
    </recommendedName>
</protein>
<name>A0ABX1X1E5_9BACT</name>
<feature type="domain" description="Transposase putative helix-turn-helix" evidence="1">
    <location>
        <begin position="1"/>
        <end position="35"/>
    </location>
</feature>
<proteinExistence type="predicted"/>
<organism evidence="2 3">
    <name type="scientific">Marinifilum caeruleilacunae</name>
    <dbReference type="NCBI Taxonomy" id="2499076"/>
    <lineage>
        <taxon>Bacteria</taxon>
        <taxon>Pseudomonadati</taxon>
        <taxon>Bacteroidota</taxon>
        <taxon>Bacteroidia</taxon>
        <taxon>Marinilabiliales</taxon>
        <taxon>Marinifilaceae</taxon>
    </lineage>
</organism>
<dbReference type="Pfam" id="PF12323">
    <property type="entry name" value="HTH_OrfB_IS605"/>
    <property type="match status" value="1"/>
</dbReference>
<sequence length="47" mass="5777">MLLYKSYRFGFHSSKLQEEKLEQFFAINRYIYNWVFVSLQLKLGKLV</sequence>
<reference evidence="2 3" key="1">
    <citation type="submission" date="2018-12" db="EMBL/GenBank/DDBJ databases">
        <title>Marinifilum JC070 sp. nov., a marine bacterium isolated from Yongle Blue Hole in the South China Sea.</title>
        <authorList>
            <person name="Fu T."/>
        </authorList>
    </citation>
    <scope>NUCLEOTIDE SEQUENCE [LARGE SCALE GENOMIC DNA]</scope>
    <source>
        <strain evidence="2 3">JC070</strain>
    </source>
</reference>
<gene>
    <name evidence="2" type="ORF">ELS83_20260</name>
</gene>
<comment type="caution">
    <text evidence="2">The sequence shown here is derived from an EMBL/GenBank/DDBJ whole genome shotgun (WGS) entry which is preliminary data.</text>
</comment>
<accession>A0ABX1X1E5</accession>
<evidence type="ECO:0000313" key="3">
    <source>
        <dbReference type="Proteomes" id="UP000732105"/>
    </source>
</evidence>
<keyword evidence="3" id="KW-1185">Reference proteome</keyword>
<dbReference type="Proteomes" id="UP000732105">
    <property type="component" value="Unassembled WGS sequence"/>
</dbReference>